<proteinExistence type="predicted"/>
<name>A0ABR1XG36_9PEZI</name>
<dbReference type="EMBL" id="JBBWUH010000013">
    <property type="protein sequence ID" value="KAK8153140.1"/>
    <property type="molecule type" value="Genomic_DNA"/>
</dbReference>
<comment type="caution">
    <text evidence="3">The sequence shown here is derived from an EMBL/GenBank/DDBJ whole genome shotgun (WGS) entry which is preliminary data.</text>
</comment>
<evidence type="ECO:0008006" key="5">
    <source>
        <dbReference type="Google" id="ProtNLM"/>
    </source>
</evidence>
<reference evidence="3 4" key="1">
    <citation type="journal article" date="2022" name="G3 (Bethesda)">
        <title>Enemy or ally: a genomic approach to elucidate the lifestyle of Phyllosticta citrichinaensis.</title>
        <authorList>
            <person name="Buijs V.A."/>
            <person name="Groenewald J.Z."/>
            <person name="Haridas S."/>
            <person name="LaButti K.M."/>
            <person name="Lipzen A."/>
            <person name="Martin F.M."/>
            <person name="Barry K."/>
            <person name="Grigoriev I.V."/>
            <person name="Crous P.W."/>
            <person name="Seidl M.F."/>
        </authorList>
    </citation>
    <scope>NUCLEOTIDE SEQUENCE [LARGE SCALE GENOMIC DNA]</scope>
    <source>
        <strain evidence="3 4">CBS 129764</strain>
    </source>
</reference>
<evidence type="ECO:0000313" key="4">
    <source>
        <dbReference type="Proteomes" id="UP001456524"/>
    </source>
</evidence>
<protein>
    <recommendedName>
        <fullName evidence="5">Secreted protein</fullName>
    </recommendedName>
</protein>
<evidence type="ECO:0000256" key="2">
    <source>
        <dbReference type="SAM" id="SignalP"/>
    </source>
</evidence>
<keyword evidence="4" id="KW-1185">Reference proteome</keyword>
<feature type="region of interest" description="Disordered" evidence="1">
    <location>
        <begin position="39"/>
        <end position="86"/>
    </location>
</feature>
<feature type="compositionally biased region" description="Low complexity" evidence="1">
    <location>
        <begin position="39"/>
        <end position="49"/>
    </location>
</feature>
<gene>
    <name evidence="3" type="ORF">IWX90DRAFT_445455</name>
</gene>
<organism evidence="3 4">
    <name type="scientific">Phyllosticta citrichinensis</name>
    <dbReference type="NCBI Taxonomy" id="1130410"/>
    <lineage>
        <taxon>Eukaryota</taxon>
        <taxon>Fungi</taxon>
        <taxon>Dikarya</taxon>
        <taxon>Ascomycota</taxon>
        <taxon>Pezizomycotina</taxon>
        <taxon>Dothideomycetes</taxon>
        <taxon>Dothideomycetes incertae sedis</taxon>
        <taxon>Botryosphaeriales</taxon>
        <taxon>Phyllostictaceae</taxon>
        <taxon>Phyllosticta</taxon>
    </lineage>
</organism>
<accession>A0ABR1XG36</accession>
<feature type="compositionally biased region" description="Basic residues" evidence="1">
    <location>
        <begin position="58"/>
        <end position="67"/>
    </location>
</feature>
<evidence type="ECO:0000313" key="3">
    <source>
        <dbReference type="EMBL" id="KAK8153140.1"/>
    </source>
</evidence>
<keyword evidence="2" id="KW-0732">Signal</keyword>
<sequence>MMMSLSFILRLLLHVCMPPMRASMHCEWDVWKHLSIHPSTSSSLSISLPKEIKTQQKTQKHPNKHIPRPSGRDGRRAEAELKNTAT</sequence>
<dbReference type="Proteomes" id="UP001456524">
    <property type="component" value="Unassembled WGS sequence"/>
</dbReference>
<feature type="compositionally biased region" description="Basic and acidic residues" evidence="1">
    <location>
        <begin position="70"/>
        <end position="86"/>
    </location>
</feature>
<evidence type="ECO:0000256" key="1">
    <source>
        <dbReference type="SAM" id="MobiDB-lite"/>
    </source>
</evidence>
<feature type="signal peptide" evidence="2">
    <location>
        <begin position="1"/>
        <end position="22"/>
    </location>
</feature>
<feature type="chain" id="PRO_5046779106" description="Secreted protein" evidence="2">
    <location>
        <begin position="23"/>
        <end position="86"/>
    </location>
</feature>